<dbReference type="PANTHER" id="PTHR16290">
    <property type="entry name" value="TRANSCRIPTION FACTOR SMIF DECAPPING ENZYME DCP1"/>
    <property type="match status" value="1"/>
</dbReference>
<dbReference type="Gene3D" id="2.30.29.30">
    <property type="entry name" value="Pleckstrin-homology domain (PH domain)/Phosphotyrosine-binding domain (PTB)"/>
    <property type="match status" value="1"/>
</dbReference>
<dbReference type="AlphaFoldDB" id="A0AAD9HHA1"/>
<evidence type="ECO:0000256" key="3">
    <source>
        <dbReference type="ARBA" id="ARBA00022490"/>
    </source>
</evidence>
<dbReference type="GO" id="GO:0003729">
    <property type="term" value="F:mRNA binding"/>
    <property type="evidence" value="ECO:0007669"/>
    <property type="project" value="TreeGrafter"/>
</dbReference>
<dbReference type="GO" id="GO:0000290">
    <property type="term" value="P:deadenylation-dependent decapping of nuclear-transcribed mRNA"/>
    <property type="evidence" value="ECO:0007669"/>
    <property type="project" value="InterPro"/>
</dbReference>
<dbReference type="GO" id="GO:0000932">
    <property type="term" value="C:P-body"/>
    <property type="evidence" value="ECO:0007669"/>
    <property type="project" value="TreeGrafter"/>
</dbReference>
<evidence type="ECO:0000256" key="2">
    <source>
        <dbReference type="ARBA" id="ARBA00008778"/>
    </source>
</evidence>
<accession>A0AAD9HHA1</accession>
<feature type="region of interest" description="Disordered" evidence="5">
    <location>
        <begin position="1"/>
        <end position="28"/>
    </location>
</feature>
<keyword evidence="4" id="KW-0507">mRNA processing</keyword>
<keyword evidence="7" id="KW-1185">Reference proteome</keyword>
<dbReference type="GO" id="GO:0006397">
    <property type="term" value="P:mRNA processing"/>
    <property type="evidence" value="ECO:0007669"/>
    <property type="project" value="UniProtKB-KW"/>
</dbReference>
<dbReference type="CDD" id="cd13182">
    <property type="entry name" value="EVH1-like_Dcp1"/>
    <property type="match status" value="1"/>
</dbReference>
<name>A0AAD9HHA1_9PEZI</name>
<dbReference type="Pfam" id="PF06058">
    <property type="entry name" value="DCP1"/>
    <property type="match status" value="1"/>
</dbReference>
<comment type="caution">
    <text evidence="6">The sequence shown here is derived from an EMBL/GenBank/DDBJ whole genome shotgun (WGS) entry which is preliminary data.</text>
</comment>
<dbReference type="GO" id="GO:0008047">
    <property type="term" value="F:enzyme activator activity"/>
    <property type="evidence" value="ECO:0007669"/>
    <property type="project" value="InterPro"/>
</dbReference>
<protein>
    <submittedName>
        <fullName evidence="6">PH domain-like protein</fullName>
    </submittedName>
</protein>
<evidence type="ECO:0000313" key="7">
    <source>
        <dbReference type="Proteomes" id="UP001232148"/>
    </source>
</evidence>
<dbReference type="PANTHER" id="PTHR16290:SF0">
    <property type="entry name" value="DECAPPING PROTEIN 1, ISOFORM A"/>
    <property type="match status" value="1"/>
</dbReference>
<evidence type="ECO:0000256" key="4">
    <source>
        <dbReference type="ARBA" id="ARBA00022664"/>
    </source>
</evidence>
<dbReference type="EMBL" id="MU842886">
    <property type="protein sequence ID" value="KAK2027967.1"/>
    <property type="molecule type" value="Genomic_DNA"/>
</dbReference>
<dbReference type="Proteomes" id="UP001232148">
    <property type="component" value="Unassembled WGS sequence"/>
</dbReference>
<evidence type="ECO:0000256" key="5">
    <source>
        <dbReference type="SAM" id="MobiDB-lite"/>
    </source>
</evidence>
<gene>
    <name evidence="6" type="ORF">LX32DRAFT_640462</name>
</gene>
<evidence type="ECO:0000313" key="6">
    <source>
        <dbReference type="EMBL" id="KAK2027967.1"/>
    </source>
</evidence>
<evidence type="ECO:0000256" key="1">
    <source>
        <dbReference type="ARBA" id="ARBA00004496"/>
    </source>
</evidence>
<dbReference type="GO" id="GO:0031087">
    <property type="term" value="P:deadenylation-independent decapping of nuclear-transcribed mRNA"/>
    <property type="evidence" value="ECO:0007669"/>
    <property type="project" value="TreeGrafter"/>
</dbReference>
<keyword evidence="3" id="KW-0963">Cytoplasm</keyword>
<dbReference type="SUPFAM" id="SSF50729">
    <property type="entry name" value="PH domain-like"/>
    <property type="match status" value="1"/>
</dbReference>
<sequence>MSRPTPRKRGHARHSSASGHGPRPVQSDYESDAAHYIDSHPVPTPNPALLNRTNTDLNLSVLRRYLPSINSTLSIAANAVVYTFNPSLPGWDKTGIEGTYFLCMQDPAPAAVHRPPAPRACIFVLNRRGLENVILDLGDVADFEVVDEVYIFRLRGPAGADADADEPANNKVMGIWIHADKDDTRVMNAALIAETLKHVRAAAAFAAGEQNDNTNATAAAAAAAAAPAPQEEAGPAMQAIGKRLSLSDLFGAQNGTKG</sequence>
<dbReference type="InterPro" id="IPR010334">
    <property type="entry name" value="Dcp1"/>
</dbReference>
<comment type="similarity">
    <text evidence="2">Belongs to the DCP1 family.</text>
</comment>
<feature type="compositionally biased region" description="Basic residues" evidence="5">
    <location>
        <begin position="1"/>
        <end position="14"/>
    </location>
</feature>
<proteinExistence type="inferred from homology"/>
<organism evidence="6 7">
    <name type="scientific">Colletotrichum zoysiae</name>
    <dbReference type="NCBI Taxonomy" id="1216348"/>
    <lineage>
        <taxon>Eukaryota</taxon>
        <taxon>Fungi</taxon>
        <taxon>Dikarya</taxon>
        <taxon>Ascomycota</taxon>
        <taxon>Pezizomycotina</taxon>
        <taxon>Sordariomycetes</taxon>
        <taxon>Hypocreomycetidae</taxon>
        <taxon>Glomerellales</taxon>
        <taxon>Glomerellaceae</taxon>
        <taxon>Colletotrichum</taxon>
        <taxon>Colletotrichum graminicola species complex</taxon>
    </lineage>
</organism>
<comment type="subcellular location">
    <subcellularLocation>
        <location evidence="1">Cytoplasm</location>
    </subcellularLocation>
</comment>
<dbReference type="InterPro" id="IPR011993">
    <property type="entry name" value="PH-like_dom_sf"/>
</dbReference>
<reference evidence="6" key="1">
    <citation type="submission" date="2021-06" db="EMBL/GenBank/DDBJ databases">
        <title>Comparative genomics, transcriptomics and evolutionary studies reveal genomic signatures of adaptation to plant cell wall in hemibiotrophic fungi.</title>
        <authorList>
            <consortium name="DOE Joint Genome Institute"/>
            <person name="Baroncelli R."/>
            <person name="Diaz J.F."/>
            <person name="Benocci T."/>
            <person name="Peng M."/>
            <person name="Battaglia E."/>
            <person name="Haridas S."/>
            <person name="Andreopoulos W."/>
            <person name="Labutti K."/>
            <person name="Pangilinan J."/>
            <person name="Floch G.L."/>
            <person name="Makela M.R."/>
            <person name="Henrissat B."/>
            <person name="Grigoriev I.V."/>
            <person name="Crouch J.A."/>
            <person name="De Vries R.P."/>
            <person name="Sukno S.A."/>
            <person name="Thon M.R."/>
        </authorList>
    </citation>
    <scope>NUCLEOTIDE SEQUENCE</scope>
    <source>
        <strain evidence="6">MAFF235873</strain>
    </source>
</reference>